<dbReference type="RefSeq" id="WP_129436464.1">
    <property type="nucleotide sequence ID" value="NZ_SBKO01000005.1"/>
</dbReference>
<dbReference type="EMBL" id="SBKO01000005">
    <property type="protein sequence ID" value="RXR17346.1"/>
    <property type="molecule type" value="Genomic_DNA"/>
</dbReference>
<name>A0A4Q1K0W0_9FLAO</name>
<organism evidence="1 2">
    <name type="scientific">Flavobacterium amnicola</name>
    <dbReference type="NCBI Taxonomy" id="2506422"/>
    <lineage>
        <taxon>Bacteria</taxon>
        <taxon>Pseudomonadati</taxon>
        <taxon>Bacteroidota</taxon>
        <taxon>Flavobacteriia</taxon>
        <taxon>Flavobacteriales</taxon>
        <taxon>Flavobacteriaceae</taxon>
        <taxon>Flavobacterium</taxon>
    </lineage>
</organism>
<accession>A0A4Q1K0W0</accession>
<reference evidence="2" key="1">
    <citation type="submission" date="2019-01" db="EMBL/GenBank/DDBJ databases">
        <title>Cytophagaceae bacterium strain CAR-16.</title>
        <authorList>
            <person name="Chen W.-M."/>
        </authorList>
    </citation>
    <scope>NUCLEOTIDE SEQUENCE [LARGE SCALE GENOMIC DNA]</scope>
    <source>
        <strain evidence="2">LLJ-11</strain>
    </source>
</reference>
<gene>
    <name evidence="1" type="ORF">EQG63_11195</name>
</gene>
<comment type="caution">
    <text evidence="1">The sequence shown here is derived from an EMBL/GenBank/DDBJ whole genome shotgun (WGS) entry which is preliminary data.</text>
</comment>
<keyword evidence="2" id="KW-1185">Reference proteome</keyword>
<protein>
    <submittedName>
        <fullName evidence="1">Uncharacterized protein</fullName>
    </submittedName>
</protein>
<dbReference type="Proteomes" id="UP000290283">
    <property type="component" value="Unassembled WGS sequence"/>
</dbReference>
<proteinExistence type="predicted"/>
<evidence type="ECO:0000313" key="1">
    <source>
        <dbReference type="EMBL" id="RXR17346.1"/>
    </source>
</evidence>
<evidence type="ECO:0000313" key="2">
    <source>
        <dbReference type="Proteomes" id="UP000290283"/>
    </source>
</evidence>
<dbReference type="AlphaFoldDB" id="A0A4Q1K0W0"/>
<sequence length="350" mass="39873">MNDEFLRKIVASTAAFNKMKSITDLAGVFTPFSGVDLAIQRSLSNLSYQDPVIDAITKSSLALNAQYFEPTKFNPVMAAFGSVTQMMHQMQFQQPVYNPVNLSVVDLIRDFSKYNVEAVSPLLGISQITSKLLNDIKFDTFNWRETYPDLFTEEHQIEDSSEYSKFNKNLDKLMDLSIVDEDSTLSDGVAVSVNLDTYVDDTFSGPLSEEIFAIANQAIEEVAQKNIDYEAIFNKLLLKLDKIVHNPYTVNLVTGIVLIVISHYYEEYNETNETNIKTEHIAPTYEIILTEQLVKVKQTAHDKSKTIDILPIGVEVEVNKRFKKWVKIIYTKNYVPQIGYCRNEELKISK</sequence>